<reference evidence="1 2" key="1">
    <citation type="journal article" date="2022" name="Nat. Ecol. Evol.">
        <title>A masculinizing supergene underlies an exaggerated male reproductive morph in a spider.</title>
        <authorList>
            <person name="Hendrickx F."/>
            <person name="De Corte Z."/>
            <person name="Sonet G."/>
            <person name="Van Belleghem S.M."/>
            <person name="Kostlbacher S."/>
            <person name="Vangestel C."/>
        </authorList>
    </citation>
    <scope>NUCLEOTIDE SEQUENCE [LARGE SCALE GENOMIC DNA]</scope>
    <source>
        <strain evidence="1">W744_W776</strain>
    </source>
</reference>
<proteinExistence type="predicted"/>
<accession>A0AAV6TX22</accession>
<name>A0AAV6TX22_9ARAC</name>
<sequence length="87" mass="9360">MFIRSSGVERADSCLSIVRFIFGSSRSVKVDPETRQRNSIDLLAQCGSGRCTNDRATPRLIPESLDFLGGNSGVSGTPGSNRKSILI</sequence>
<evidence type="ECO:0000313" key="1">
    <source>
        <dbReference type="EMBL" id="KAG8176667.1"/>
    </source>
</evidence>
<protein>
    <submittedName>
        <fullName evidence="1">Uncharacterized protein</fullName>
    </submittedName>
</protein>
<dbReference type="Proteomes" id="UP000827092">
    <property type="component" value="Unassembled WGS sequence"/>
</dbReference>
<evidence type="ECO:0000313" key="2">
    <source>
        <dbReference type="Proteomes" id="UP000827092"/>
    </source>
</evidence>
<dbReference type="AlphaFoldDB" id="A0AAV6TX22"/>
<comment type="caution">
    <text evidence="1">The sequence shown here is derived from an EMBL/GenBank/DDBJ whole genome shotgun (WGS) entry which is preliminary data.</text>
</comment>
<dbReference type="EMBL" id="JAFNEN010000859">
    <property type="protein sequence ID" value="KAG8176667.1"/>
    <property type="molecule type" value="Genomic_DNA"/>
</dbReference>
<organism evidence="1 2">
    <name type="scientific">Oedothorax gibbosus</name>
    <dbReference type="NCBI Taxonomy" id="931172"/>
    <lineage>
        <taxon>Eukaryota</taxon>
        <taxon>Metazoa</taxon>
        <taxon>Ecdysozoa</taxon>
        <taxon>Arthropoda</taxon>
        <taxon>Chelicerata</taxon>
        <taxon>Arachnida</taxon>
        <taxon>Araneae</taxon>
        <taxon>Araneomorphae</taxon>
        <taxon>Entelegynae</taxon>
        <taxon>Araneoidea</taxon>
        <taxon>Linyphiidae</taxon>
        <taxon>Erigoninae</taxon>
        <taxon>Oedothorax</taxon>
    </lineage>
</organism>
<gene>
    <name evidence="1" type="ORF">JTE90_029313</name>
</gene>
<keyword evidence="2" id="KW-1185">Reference proteome</keyword>